<evidence type="ECO:0000313" key="2">
    <source>
        <dbReference type="Proteomes" id="UP000824044"/>
    </source>
</evidence>
<sequence>MTEEENTTQGPEDTTKVDLGKFQNVDALMRAYKELEAEFTRRSQRLRALEAAAAQSDEAQPKRAEADAHEELYRAVKGDEGVCARIVGEYLASCKGVPILGGGGAGVTAPVKRAQTFKDAGNMALGYFKLQK</sequence>
<proteinExistence type="predicted"/>
<dbReference type="AlphaFoldDB" id="A0A9D2DYQ8"/>
<dbReference type="Proteomes" id="UP000824044">
    <property type="component" value="Unassembled WGS sequence"/>
</dbReference>
<comment type="caution">
    <text evidence="1">The sequence shown here is derived from an EMBL/GenBank/DDBJ whole genome shotgun (WGS) entry which is preliminary data.</text>
</comment>
<dbReference type="EMBL" id="DXBS01000150">
    <property type="protein sequence ID" value="HIZ25414.1"/>
    <property type="molecule type" value="Genomic_DNA"/>
</dbReference>
<gene>
    <name evidence="1" type="ORF">H9812_08140</name>
</gene>
<organism evidence="1 2">
    <name type="scientific">Candidatus Gallimonas intestinigallinarum</name>
    <dbReference type="NCBI Taxonomy" id="2838604"/>
    <lineage>
        <taxon>Bacteria</taxon>
        <taxon>Bacillati</taxon>
        <taxon>Bacillota</taxon>
        <taxon>Clostridia</taxon>
        <taxon>Candidatus Gallimonas</taxon>
    </lineage>
</organism>
<reference evidence="1" key="1">
    <citation type="journal article" date="2021" name="PeerJ">
        <title>Extensive microbial diversity within the chicken gut microbiome revealed by metagenomics and culture.</title>
        <authorList>
            <person name="Gilroy R."/>
            <person name="Ravi A."/>
            <person name="Getino M."/>
            <person name="Pursley I."/>
            <person name="Horton D.L."/>
            <person name="Alikhan N.F."/>
            <person name="Baker D."/>
            <person name="Gharbi K."/>
            <person name="Hall N."/>
            <person name="Watson M."/>
            <person name="Adriaenssens E.M."/>
            <person name="Foster-Nyarko E."/>
            <person name="Jarju S."/>
            <person name="Secka A."/>
            <person name="Antonio M."/>
            <person name="Oren A."/>
            <person name="Chaudhuri R.R."/>
            <person name="La Ragione R."/>
            <person name="Hildebrand F."/>
            <person name="Pallen M.J."/>
        </authorList>
    </citation>
    <scope>NUCLEOTIDE SEQUENCE</scope>
    <source>
        <strain evidence="1">CHK33-5263</strain>
    </source>
</reference>
<accession>A0A9D2DYQ8</accession>
<reference evidence="1" key="2">
    <citation type="submission" date="2021-04" db="EMBL/GenBank/DDBJ databases">
        <authorList>
            <person name="Gilroy R."/>
        </authorList>
    </citation>
    <scope>NUCLEOTIDE SEQUENCE</scope>
    <source>
        <strain evidence="1">CHK33-5263</strain>
    </source>
</reference>
<name>A0A9D2DYQ8_9FIRM</name>
<protein>
    <submittedName>
        <fullName evidence="1">Uncharacterized protein</fullName>
    </submittedName>
</protein>
<evidence type="ECO:0000313" key="1">
    <source>
        <dbReference type="EMBL" id="HIZ25414.1"/>
    </source>
</evidence>